<dbReference type="InterPro" id="IPR001791">
    <property type="entry name" value="Laminin_G"/>
</dbReference>
<name>A0ABD0LHS7_9CAEN</name>
<dbReference type="Gene3D" id="2.60.120.200">
    <property type="match status" value="1"/>
</dbReference>
<dbReference type="GO" id="GO:0016020">
    <property type="term" value="C:membrane"/>
    <property type="evidence" value="ECO:0007669"/>
    <property type="project" value="UniProtKB-SubCell"/>
</dbReference>
<protein>
    <recommendedName>
        <fullName evidence="2">Laminin G domain-containing protein</fullName>
    </recommendedName>
</protein>
<gene>
    <name evidence="3" type="ORF">BaRGS_00009984</name>
</gene>
<dbReference type="EMBL" id="JACVVK020000048">
    <property type="protein sequence ID" value="KAK7498892.1"/>
    <property type="molecule type" value="Genomic_DNA"/>
</dbReference>
<comment type="caution">
    <text evidence="3">The sequence shown here is derived from an EMBL/GenBank/DDBJ whole genome shotgun (WGS) entry which is preliminary data.</text>
</comment>
<dbReference type="PANTHER" id="PTHR15036:SF85">
    <property type="entry name" value="SP2353, ISOFORM A"/>
    <property type="match status" value="1"/>
</dbReference>
<dbReference type="PROSITE" id="PS50025">
    <property type="entry name" value="LAM_G_DOMAIN"/>
    <property type="match status" value="1"/>
</dbReference>
<evidence type="ECO:0000256" key="1">
    <source>
        <dbReference type="PROSITE-ProRule" id="PRU00122"/>
    </source>
</evidence>
<dbReference type="Pfam" id="PF02210">
    <property type="entry name" value="Laminin_G_2"/>
    <property type="match status" value="1"/>
</dbReference>
<dbReference type="PANTHER" id="PTHR15036">
    <property type="entry name" value="PIKACHURIN-LIKE PROTEIN"/>
    <property type="match status" value="1"/>
</dbReference>
<accession>A0ABD0LHS7</accession>
<dbReference type="CDD" id="cd00110">
    <property type="entry name" value="LamG"/>
    <property type="match status" value="1"/>
</dbReference>
<dbReference type="InterPro" id="IPR013320">
    <property type="entry name" value="ConA-like_dom_sf"/>
</dbReference>
<feature type="domain" description="Laminin G" evidence="2">
    <location>
        <begin position="135"/>
        <end position="306"/>
    </location>
</feature>
<dbReference type="SMART" id="SM00282">
    <property type="entry name" value="LamG"/>
    <property type="match status" value="1"/>
</dbReference>
<evidence type="ECO:0000313" key="3">
    <source>
        <dbReference type="EMBL" id="KAK7498892.1"/>
    </source>
</evidence>
<keyword evidence="4" id="KW-1185">Reference proteome</keyword>
<dbReference type="Proteomes" id="UP001519460">
    <property type="component" value="Unassembled WGS sequence"/>
</dbReference>
<dbReference type="AlphaFoldDB" id="A0ABD0LHS7"/>
<dbReference type="SUPFAM" id="SSF49899">
    <property type="entry name" value="Concanavalin A-like lectins/glucanases"/>
    <property type="match status" value="1"/>
</dbReference>
<reference evidence="3 4" key="1">
    <citation type="journal article" date="2023" name="Sci. Data">
        <title>Genome assembly of the Korean intertidal mud-creeper Batillaria attramentaria.</title>
        <authorList>
            <person name="Patra A.K."/>
            <person name="Ho P.T."/>
            <person name="Jun S."/>
            <person name="Lee S.J."/>
            <person name="Kim Y."/>
            <person name="Won Y.J."/>
        </authorList>
    </citation>
    <scope>NUCLEOTIDE SEQUENCE [LARGE SCALE GENOMIC DNA]</scope>
    <source>
        <strain evidence="3">Wonlab-2016</strain>
    </source>
</reference>
<sequence length="307" mass="34380">MQWSRIFDQLLTVFYVAILVDLLNTSVHARQIRRICKGTPNFVNHPQNPSAFCSSNKGDPCKRKKSHQVDASGSILFMSLMLQVFDSAQGGSADWREGNGGCTGEETGVFYILTSLLIGVDHLTENEIDLLADSGVRIEPVERSHAELLLDDRTTRNRFVIKFDFKTTSPHGILFYGRRRDNHRELIALRLVAGALYYKIQCPTVSADVLIPLYTSPLNDGQWHSLKFRKGGMKAHVEVDGIRDSKTYEVSCKQMTSLIFGGVSPHDKEALDRSLGYVPHYDGCIRSVQIPTALRAPPKYYAVSVCD</sequence>
<evidence type="ECO:0000259" key="2">
    <source>
        <dbReference type="PROSITE" id="PS50025"/>
    </source>
</evidence>
<comment type="caution">
    <text evidence="1">Lacks conserved residue(s) required for the propagation of feature annotation.</text>
</comment>
<evidence type="ECO:0000313" key="4">
    <source>
        <dbReference type="Proteomes" id="UP001519460"/>
    </source>
</evidence>
<organism evidence="3 4">
    <name type="scientific">Batillaria attramentaria</name>
    <dbReference type="NCBI Taxonomy" id="370345"/>
    <lineage>
        <taxon>Eukaryota</taxon>
        <taxon>Metazoa</taxon>
        <taxon>Spiralia</taxon>
        <taxon>Lophotrochozoa</taxon>
        <taxon>Mollusca</taxon>
        <taxon>Gastropoda</taxon>
        <taxon>Caenogastropoda</taxon>
        <taxon>Sorbeoconcha</taxon>
        <taxon>Cerithioidea</taxon>
        <taxon>Batillariidae</taxon>
        <taxon>Batillaria</taxon>
    </lineage>
</organism>
<dbReference type="InterPro" id="IPR050372">
    <property type="entry name" value="Neurexin-related_CASP"/>
</dbReference>
<proteinExistence type="predicted"/>